<keyword evidence="5 8" id="KW-0472">Membrane</keyword>
<dbReference type="PROSITE" id="PS50262">
    <property type="entry name" value="G_PROTEIN_RECEP_F1_2"/>
    <property type="match status" value="1"/>
</dbReference>
<dbReference type="InterPro" id="IPR050125">
    <property type="entry name" value="GPCR_opsins"/>
</dbReference>
<dbReference type="GO" id="GO:0016020">
    <property type="term" value="C:membrane"/>
    <property type="evidence" value="ECO:0007669"/>
    <property type="project" value="UniProtKB-SubCell"/>
</dbReference>
<keyword evidence="4" id="KW-0297">G-protein coupled receptor</keyword>
<keyword evidence="7" id="KW-0807">Transducer</keyword>
<protein>
    <submittedName>
        <fullName evidence="10">Opsin</fullName>
    </submittedName>
</protein>
<evidence type="ECO:0000256" key="3">
    <source>
        <dbReference type="ARBA" id="ARBA00022989"/>
    </source>
</evidence>
<evidence type="ECO:0000256" key="2">
    <source>
        <dbReference type="ARBA" id="ARBA00022692"/>
    </source>
</evidence>
<evidence type="ECO:0000256" key="6">
    <source>
        <dbReference type="ARBA" id="ARBA00023170"/>
    </source>
</evidence>
<dbReference type="EMBL" id="MH586805">
    <property type="protein sequence ID" value="AXN75755.1"/>
    <property type="molecule type" value="mRNA"/>
</dbReference>
<dbReference type="GO" id="GO:0004930">
    <property type="term" value="F:G protein-coupled receptor activity"/>
    <property type="evidence" value="ECO:0007669"/>
    <property type="project" value="UniProtKB-KW"/>
</dbReference>
<keyword evidence="3 8" id="KW-1133">Transmembrane helix</keyword>
<dbReference type="PANTHER" id="PTHR24240">
    <property type="entry name" value="OPSIN"/>
    <property type="match status" value="1"/>
</dbReference>
<feature type="domain" description="G-protein coupled receptors family 1 profile" evidence="9">
    <location>
        <begin position="34"/>
        <end position="290"/>
    </location>
</feature>
<dbReference type="Gene3D" id="1.20.1070.10">
    <property type="entry name" value="Rhodopsin 7-helix transmembrane proteins"/>
    <property type="match status" value="1"/>
</dbReference>
<feature type="transmembrane region" description="Helical" evidence="8">
    <location>
        <begin position="131"/>
        <end position="156"/>
    </location>
</feature>
<organism evidence="10">
    <name type="scientific">Renilla koellikeri</name>
    <name type="common">Koelliker's sea pansy</name>
    <dbReference type="NCBI Taxonomy" id="6135"/>
    <lineage>
        <taxon>Eukaryota</taxon>
        <taxon>Metazoa</taxon>
        <taxon>Cnidaria</taxon>
        <taxon>Anthozoa</taxon>
        <taxon>Octocorallia</taxon>
        <taxon>Scleralcyonacea</taxon>
        <taxon>Pennatuloidea</taxon>
        <taxon>Renillidae</taxon>
        <taxon>Renilla</taxon>
    </lineage>
</organism>
<sequence>MSSERQPPINNFSSSINIVLATVHIVYVVLGVFPNALVFFVMIKAKKLRQEPKNIILLVRTFVDGLQSATICPLPIAASFAGKWTAGYHGCIGYAFFTSWFGLTSILLNALMVYERYFTLSKVPPRSLSHVFTYACIGACYLAGFIVSCFPLLGWSSYGYEAMGYHCSVVWYSTDWIHASFTIFLMVFFYAVPVTIILVAGCGVVRSVHRLHGVVKQISGTSSSISKAVFTTQVKATRLVAIMVAGFLIAWTPYGAFAVYAMTNENPPMLVATLPSTFAKSSLVYNPLIYLFMYRKLRRGSIDLMQNIASELFGTTDSSTGVKHTARLNSNRVGVQLISTTTPLPGTSSAFDDPTRN</sequence>
<reference evidence="10" key="2">
    <citation type="submission" date="2018-07" db="EMBL/GenBank/DDBJ databases">
        <authorList>
            <person name="Quirk P.G."/>
            <person name="Krulwich T.A."/>
        </authorList>
    </citation>
    <scope>NUCLEOTIDE SEQUENCE</scope>
    <source>
        <strain evidence="10">5081</strain>
    </source>
</reference>
<name>A0A346FU12_RENKO</name>
<comment type="subcellular location">
    <subcellularLocation>
        <location evidence="1">Membrane</location>
        <topology evidence="1">Multi-pass membrane protein</topology>
    </subcellularLocation>
</comment>
<feature type="transmembrane region" description="Helical" evidence="8">
    <location>
        <begin position="20"/>
        <end position="43"/>
    </location>
</feature>
<feature type="transmembrane region" description="Helical" evidence="8">
    <location>
        <begin position="55"/>
        <end position="80"/>
    </location>
</feature>
<dbReference type="InterPro" id="IPR000276">
    <property type="entry name" value="GPCR_Rhodpsn"/>
</dbReference>
<evidence type="ECO:0000256" key="7">
    <source>
        <dbReference type="ARBA" id="ARBA00023224"/>
    </source>
</evidence>
<evidence type="ECO:0000256" key="1">
    <source>
        <dbReference type="ARBA" id="ARBA00004141"/>
    </source>
</evidence>
<keyword evidence="6" id="KW-0675">Receptor</keyword>
<proteinExistence type="evidence at transcript level"/>
<reference evidence="10" key="1">
    <citation type="journal article" date="2018" name="Curr. Biol.">
        <title>Prolific Origination of Eyes in Cnidaria with Co-option of Non-visual Opsins.</title>
        <authorList>
            <person name="Picciani N."/>
            <person name="Kerlin J.R."/>
            <person name="Sierra N."/>
            <person name="Swafford A.J."/>
            <person name="Ramirez M.D."/>
            <person name="Roberts N.G."/>
            <person name="Cannon J.T."/>
            <person name="Daly M."/>
            <person name="Oakley T.H."/>
        </authorList>
    </citation>
    <scope>NUCLEOTIDE SEQUENCE</scope>
    <source>
        <strain evidence="10">5081</strain>
    </source>
</reference>
<feature type="transmembrane region" description="Helical" evidence="8">
    <location>
        <begin position="269"/>
        <end position="292"/>
    </location>
</feature>
<dbReference type="CDD" id="cd14969">
    <property type="entry name" value="7tmA_Opsins_type2_animals"/>
    <property type="match status" value="1"/>
</dbReference>
<accession>A0A346FU12</accession>
<dbReference type="SUPFAM" id="SSF81321">
    <property type="entry name" value="Family A G protein-coupled receptor-like"/>
    <property type="match status" value="1"/>
</dbReference>
<feature type="transmembrane region" description="Helical" evidence="8">
    <location>
        <begin position="92"/>
        <end position="111"/>
    </location>
</feature>
<evidence type="ECO:0000256" key="8">
    <source>
        <dbReference type="SAM" id="Phobius"/>
    </source>
</evidence>
<feature type="transmembrane region" description="Helical" evidence="8">
    <location>
        <begin position="176"/>
        <end position="200"/>
    </location>
</feature>
<dbReference type="PRINTS" id="PR00237">
    <property type="entry name" value="GPCRRHODOPSN"/>
</dbReference>
<keyword evidence="2 8" id="KW-0812">Transmembrane</keyword>
<dbReference type="InterPro" id="IPR017452">
    <property type="entry name" value="GPCR_Rhodpsn_7TM"/>
</dbReference>
<evidence type="ECO:0000256" key="5">
    <source>
        <dbReference type="ARBA" id="ARBA00023136"/>
    </source>
</evidence>
<dbReference type="Pfam" id="PF00001">
    <property type="entry name" value="7tm_1"/>
    <property type="match status" value="1"/>
</dbReference>
<feature type="transmembrane region" description="Helical" evidence="8">
    <location>
        <begin position="239"/>
        <end position="263"/>
    </location>
</feature>
<dbReference type="AlphaFoldDB" id="A0A346FU12"/>
<evidence type="ECO:0000259" key="9">
    <source>
        <dbReference type="PROSITE" id="PS50262"/>
    </source>
</evidence>
<evidence type="ECO:0000256" key="4">
    <source>
        <dbReference type="ARBA" id="ARBA00023040"/>
    </source>
</evidence>
<evidence type="ECO:0000313" key="10">
    <source>
        <dbReference type="EMBL" id="AXN75755.1"/>
    </source>
</evidence>